<feature type="compositionally biased region" description="Basic residues" evidence="1">
    <location>
        <begin position="634"/>
        <end position="651"/>
    </location>
</feature>
<dbReference type="KEGG" id="vg:16607563"/>
<evidence type="ECO:0000313" key="3">
    <source>
        <dbReference type="Proteomes" id="UP000204584"/>
    </source>
</evidence>
<accession>S4W1U0</accession>
<name>S4W1U0_9VIRU</name>
<dbReference type="GeneID" id="16607563"/>
<dbReference type="Proteomes" id="UP000204584">
    <property type="component" value="Segment"/>
</dbReference>
<feature type="region of interest" description="Disordered" evidence="1">
    <location>
        <begin position="576"/>
        <end position="690"/>
    </location>
</feature>
<sequence>MTTTATPSPEDAPAAESPYAVLAGAVAPHLFVFEIQGVRSRDISLEKLTRLFYGVANDMGGSVALVTMQTMGLRTRYCGAIENGIPCQCNDVFDVLCVGTVRGGGCAGGAWGAVDATADASGRRPTRLHRGRRQTGLTWARPGLVDCFARHARIADDGTIVRNEAAADGCPACARTWCGFRVLLARAPPRERVNAARSAAITTARLGAQPTNLGAVDVMCTCTQLMRIGASLLPFADARVARAERALLGLGAEIERLSAVCLWARRLGVRRALRVAVDADVLVGAVMPTVRNARRPLFDLVVSTAVAAGVIVARANRTAAGILCGTPWLDAGVVAESVSATAGTCSALIKDPGQSDLREAAQRVADIFAQARKEIDAVVVGGGGGGGPPRNVEERQSEVDVRSADADGGMVSQQWAPEDRRDDGRPPVEAPRCSGVHCRAPKRRIVSGCAIAVHCTAGCRVTFHRACWKDIGIVPAAAVPCLTPDCWGEMARVTSSRLRTVDRVVRVLWEAAAAHNSHNSVLVTCAHGEKREDRTDRARLPAHRGAPCKSRDARQYLNGADDRIVCARSMHDQRGDNIIAGTRGDDDDGVSDGGGDDVEKRDPCCRADASAQESLAKGGRPYQKDAAPRDALPIRRKRPRNRAGKRQRRRVAQQQQQWQALWGSPDASEPIPEAPPREIDTAQQPAPANYANDALWPSFFVPDPDDGSV</sequence>
<feature type="compositionally biased region" description="Acidic residues" evidence="1">
    <location>
        <begin position="585"/>
        <end position="596"/>
    </location>
</feature>
<organism evidence="2 3">
    <name type="scientific">Pandoravirus salinus</name>
    <dbReference type="NCBI Taxonomy" id="1349410"/>
    <lineage>
        <taxon>Viruses</taxon>
        <taxon>Pandoravirus</taxon>
    </lineage>
</organism>
<reference evidence="2 3" key="1">
    <citation type="journal article" date="2013" name="Science">
        <title>Pandoraviruses: amoeba viruses with genomes up to 2.5 Mb reaching that of parasitic eukaryotes.</title>
        <authorList>
            <person name="Philippe N."/>
            <person name="Legendre M."/>
            <person name="Doutre G."/>
            <person name="Coute Y."/>
            <person name="Poirot O."/>
            <person name="Lescot M."/>
            <person name="Arslan D."/>
            <person name="Seltzer V."/>
            <person name="Bertaux L."/>
            <person name="Bruley C."/>
            <person name="Garin J."/>
            <person name="Claverie J.M."/>
            <person name="Abergel C."/>
        </authorList>
    </citation>
    <scope>NUCLEOTIDE SEQUENCE [LARGE SCALE GENOMIC DNA]</scope>
</reference>
<proteinExistence type="predicted"/>
<gene>
    <name evidence="2" type="ORF">psal_cds_1372</name>
</gene>
<protein>
    <submittedName>
        <fullName evidence="2">Uncharacterized protein</fullName>
    </submittedName>
</protein>
<dbReference type="EMBL" id="KC977571">
    <property type="protein sequence ID" value="AGO85776.1"/>
    <property type="molecule type" value="Genomic_DNA"/>
</dbReference>
<feature type="region of interest" description="Disordered" evidence="1">
    <location>
        <begin position="380"/>
        <end position="433"/>
    </location>
</feature>
<keyword evidence="3" id="KW-1185">Reference proteome</keyword>
<evidence type="ECO:0000313" key="2">
    <source>
        <dbReference type="EMBL" id="AGO85776.1"/>
    </source>
</evidence>
<feature type="compositionally biased region" description="Basic and acidic residues" evidence="1">
    <location>
        <begin position="417"/>
        <end position="426"/>
    </location>
</feature>
<dbReference type="RefSeq" id="YP_008438856.1">
    <property type="nucleotide sequence ID" value="NC_022098.1"/>
</dbReference>
<feature type="compositionally biased region" description="Basic and acidic residues" evidence="1">
    <location>
        <begin position="391"/>
        <end position="405"/>
    </location>
</feature>
<evidence type="ECO:0000256" key="1">
    <source>
        <dbReference type="SAM" id="MobiDB-lite"/>
    </source>
</evidence>